<dbReference type="Gene3D" id="3.30.870.10">
    <property type="entry name" value="Endonuclease Chain A"/>
    <property type="match status" value="2"/>
</dbReference>
<protein>
    <submittedName>
        <fullName evidence="3">Phosphatidylserine/phosphatidylglycerophosphate/ cardiolipin synthase</fullName>
    </submittedName>
</protein>
<evidence type="ECO:0000259" key="2">
    <source>
        <dbReference type="PROSITE" id="PS50035"/>
    </source>
</evidence>
<dbReference type="CDD" id="cd09111">
    <property type="entry name" value="PLDc_ymdC_like_1"/>
    <property type="match status" value="1"/>
</dbReference>
<organism evidence="3 4">
    <name type="scientific">Shewanella psychrophila</name>
    <dbReference type="NCBI Taxonomy" id="225848"/>
    <lineage>
        <taxon>Bacteria</taxon>
        <taxon>Pseudomonadati</taxon>
        <taxon>Pseudomonadota</taxon>
        <taxon>Gammaproteobacteria</taxon>
        <taxon>Alteromonadales</taxon>
        <taxon>Shewanellaceae</taxon>
        <taxon>Shewanella</taxon>
    </lineage>
</organism>
<dbReference type="SMART" id="SM00155">
    <property type="entry name" value="PLDc"/>
    <property type="match status" value="2"/>
</dbReference>
<dbReference type="RefSeq" id="WP_149027302.1">
    <property type="nucleotide sequence ID" value="NZ_CP014782.1"/>
</dbReference>
<name>A0A1S6HT84_9GAMM</name>
<feature type="domain" description="PLD phosphodiesterase" evidence="2">
    <location>
        <begin position="402"/>
        <end position="429"/>
    </location>
</feature>
<keyword evidence="4" id="KW-1185">Reference proteome</keyword>
<dbReference type="AlphaFoldDB" id="A0A1S6HT84"/>
<dbReference type="KEGG" id="spsw:Sps_03633"/>
<sequence length="508" mass="56997">MAKNKLYLRLVSVLFFLLSACSSVPELADKKTSYRLLPADDSPLAIHVGPQVSEHPEQTGAIPLINGLDAFIARLALIKSANTSIDLQYYIYRNDDAGKLLIWHVLDAAERGVRIRILLDDLTSKNLDQGLLNLASHRNIDVRLFNPSFFRRFRGLEFITGFSRMNRRMHNKSLTVDNSATIVGGRNIGNEYFSNNEDVDFGDFDLMVIGEAVEKVSTQFDRYWNADTSFPIASLTNNVTAADDELERLGSLLELEREAFESNQYVGRLKLSQLLQQIQENRLIWHWGKSEVVYDPPEKAKNQLQQEWLLSDLSRFLSGAQKEVLIVSPYFVPTKAGTRSLVQSANAGLDITIITNSLAATDVLAVHAGYQGYRQPLLKAGIKIYEVKVDPLNKPSSWSGSSRSSLHAKTFVLDRKSIFVGSFNFDPRSAHINTEMGIMFHNAIFANAVVVGVEEGLADSTYQLALEGGELIWIDEEKNRVIYAEPDAGFWRKFMADLIALFPLESQL</sequence>
<keyword evidence="1" id="KW-0732">Signal</keyword>
<dbReference type="GO" id="GO:0030572">
    <property type="term" value="F:phosphatidyltransferase activity"/>
    <property type="evidence" value="ECO:0007669"/>
    <property type="project" value="UniProtKB-ARBA"/>
</dbReference>
<dbReference type="InterPro" id="IPR001736">
    <property type="entry name" value="PLipase_D/transphosphatidylase"/>
</dbReference>
<evidence type="ECO:0000313" key="3">
    <source>
        <dbReference type="EMBL" id="AQS38760.1"/>
    </source>
</evidence>
<dbReference type="SUPFAM" id="SSF56024">
    <property type="entry name" value="Phospholipase D/nuclease"/>
    <property type="match status" value="2"/>
</dbReference>
<dbReference type="CDD" id="cd09113">
    <property type="entry name" value="PLDc_ymdC_like_2"/>
    <property type="match status" value="1"/>
</dbReference>
<feature type="chain" id="PRO_5012322918" evidence="1">
    <location>
        <begin position="29"/>
        <end position="508"/>
    </location>
</feature>
<dbReference type="PROSITE" id="PS51257">
    <property type="entry name" value="PROKAR_LIPOPROTEIN"/>
    <property type="match status" value="1"/>
</dbReference>
<dbReference type="STRING" id="225848.Sps_03633"/>
<accession>A0A1S6HT84</accession>
<dbReference type="GO" id="GO:0032049">
    <property type="term" value="P:cardiolipin biosynthetic process"/>
    <property type="evidence" value="ECO:0007669"/>
    <property type="project" value="UniProtKB-ARBA"/>
</dbReference>
<feature type="domain" description="PLD phosphodiesterase" evidence="2">
    <location>
        <begin position="165"/>
        <end position="192"/>
    </location>
</feature>
<proteinExistence type="predicted"/>
<dbReference type="PANTHER" id="PTHR21248:SF12">
    <property type="entry name" value="CARDIOLIPIN SYNTHASE C"/>
    <property type="match status" value="1"/>
</dbReference>
<dbReference type="Pfam" id="PF13091">
    <property type="entry name" value="PLDc_2"/>
    <property type="match status" value="2"/>
</dbReference>
<feature type="signal peptide" evidence="1">
    <location>
        <begin position="1"/>
        <end position="28"/>
    </location>
</feature>
<reference evidence="3 4" key="1">
    <citation type="submission" date="2016-03" db="EMBL/GenBank/DDBJ databases">
        <title>Complete genome sequence of Shewanella psychrophila WP2, a deep sea bacterium isolated from west Pacific sediment.</title>
        <authorList>
            <person name="Xu G."/>
            <person name="Jian H."/>
        </authorList>
    </citation>
    <scope>NUCLEOTIDE SEQUENCE [LARGE SCALE GENOMIC DNA]</scope>
    <source>
        <strain evidence="3 4">WP2</strain>
    </source>
</reference>
<evidence type="ECO:0000313" key="4">
    <source>
        <dbReference type="Proteomes" id="UP000189545"/>
    </source>
</evidence>
<dbReference type="PANTHER" id="PTHR21248">
    <property type="entry name" value="CARDIOLIPIN SYNTHASE"/>
    <property type="match status" value="1"/>
</dbReference>
<dbReference type="PROSITE" id="PS50035">
    <property type="entry name" value="PLD"/>
    <property type="match status" value="2"/>
</dbReference>
<gene>
    <name evidence="3" type="ORF">Sps_03633</name>
</gene>
<dbReference type="OrthoDB" id="9814092at2"/>
<evidence type="ECO:0000256" key="1">
    <source>
        <dbReference type="SAM" id="SignalP"/>
    </source>
</evidence>
<dbReference type="EMBL" id="CP014782">
    <property type="protein sequence ID" value="AQS38760.1"/>
    <property type="molecule type" value="Genomic_DNA"/>
</dbReference>
<dbReference type="InterPro" id="IPR025202">
    <property type="entry name" value="PLD-like_dom"/>
</dbReference>
<dbReference type="Proteomes" id="UP000189545">
    <property type="component" value="Chromosome"/>
</dbReference>